<evidence type="ECO:0000256" key="1">
    <source>
        <dbReference type="SAM" id="SignalP"/>
    </source>
</evidence>
<keyword evidence="1" id="KW-0732">Signal</keyword>
<dbReference type="Pfam" id="PF13585">
    <property type="entry name" value="CHU_C"/>
    <property type="match status" value="1"/>
</dbReference>
<organism evidence="3 4">
    <name type="scientific">Gramella jeungdoensis</name>
    <dbReference type="NCBI Taxonomy" id="708091"/>
    <lineage>
        <taxon>Bacteria</taxon>
        <taxon>Pseudomonadati</taxon>
        <taxon>Bacteroidota</taxon>
        <taxon>Flavobacteriia</taxon>
        <taxon>Flavobacteriales</taxon>
        <taxon>Flavobacteriaceae</taxon>
        <taxon>Christiangramia</taxon>
    </lineage>
</organism>
<name>A0ABT0YWE2_9FLAO</name>
<evidence type="ECO:0000313" key="4">
    <source>
        <dbReference type="Proteomes" id="UP001155077"/>
    </source>
</evidence>
<sequence>MQNFTLRSKGRIFYLLASFFLIGTLSSFGQDCATVADDDAGTPGNQQTYCYLQTIQDLIEDGTSGGTNTAIYETSDTVNDTNPIPSDELLTDGVTYFVGSTTEDCDRVAVDITVNAAPTPMNTVTDSRDDFTLSPCVSSGFTVAELEDLFNPENVDYQIEVYDSEFGTTALAGTVELTPGESYFVGQVSTVLGNCPSTRAAVGYDPIEAPGPTADAIQIVCEGATVADLTASGTEPNTQAIRWYRNRNSNTPLADNTVLINGEDYFAGQVVNDRNDPFPPCETPIADRTQVIVQIDDIDAGSDNSETACQSEIENRISGGESPRDIFLSLTDNGVPTDGTFDPTIEELVNMYNLDPTQTFTTEYTITSENGCQDSALLTLTVVEDPNAGSDINETVCSSDLEDPSDLASRFSGYLSDGRDTDGSFDPDPSAVYAQYQSDLSSGLLPQTYVVIYEVDNGTCTDEATISLTVNPSPDAGEDGNANLNSTDAPVNLFDYLNGTPDMGGTWSPVNPDGSFDPSTDAPGDYTYTVTNSYGCSDSAVVTVTVDSDCTGTEAGSDGLGILCEDEVETLFPSLNEVRKYYLSLTDPGVPGNGTFDPTIQEMVDMYNADADGLGDFTTTYTVTVDGCTDSTELTARVIAREEANAGSDITLEFCTGDADQNLYDFISDGAQMDGIFAGYPDGIFSPSTEGTGTFSITYTVDDSTSCILEGDSDSATFTITVNEGDANAGENGIVEIAEDADPINLFDYLGGTPDTGGMWDPGDGTFDPSTDSAGTFTYTVTDGDCSDSATVTVSISSDPDCTGAEAGADNIGVLCEDEVDTIFPDNASVRSFFINLLEEGVPANGTFDPTIQQMIDMYNADADGLGDFTTTYTVTVDGCTDSTELTARVIAREEANAGSDITLEFCTGDADQNLYDFISDGAQMDGIFAGYPDGIFSPSTEGTGTFSITYTVDDSTSCILEGDSDSATFTITVNEGDANAGENGIVEIAEDADPINLFDYLGGTPDTGGMWDPGDGTFDPSTDSAGTFTYTVTDGDCSDSATVTVSISSDPDCTDGPNAGADQTIEVCGLEVEDLFPDNASVRKFYLDLLEEGVPTNGTFSPTIQQIINQFQADVDGLGDFSTTYTITDGECSDSVTLTASVFPADEMVIGSITDQSVCQNDDAFDLFTLLPDGADASGSFEGYEDGMFDPAVQGEGSFDITYSVRDVENCAAGEASFTVTVTDAAFAGTDMDLSVCMNAGVQNLFDFLSADADMDGEFTLNGDVIADGMMDPATFDAGDYEVTYTVTAINDCGDDTATFNITVQETPAAPDVATSISYCAIQSPTGADLMAEDDSLTFYTDEDLSMMLTAEEELVAGTYYATQTNDAGCESDATAIEVSISDPGTPTIDDANPSFCEYDDPTIEDLNEAVDQTSNVTWYSSEDGTEPLSTGTALQDGVTYYASLYDPETDCDSSERLAVTVTIEDCPLLFPEGISPNGDGMNDTFDIENIEREYPNYTIEIYNRWGDVVYKGNANTPDWDGSTNQSGSLGDDVLPVGVYFYLLDYNDGVTAPRKGKVYLSR</sequence>
<keyword evidence="4" id="KW-1185">Reference proteome</keyword>
<dbReference type="RefSeq" id="WP_252110217.1">
    <property type="nucleotide sequence ID" value="NZ_JAMSCK010000001.1"/>
</dbReference>
<feature type="chain" id="PRO_5045763562" evidence="1">
    <location>
        <begin position="30"/>
        <end position="1563"/>
    </location>
</feature>
<feature type="signal peptide" evidence="1">
    <location>
        <begin position="1"/>
        <end position="29"/>
    </location>
</feature>
<reference evidence="3" key="1">
    <citation type="submission" date="2022-06" db="EMBL/GenBank/DDBJ databases">
        <title>Gramella sediminis sp. nov., isolated from deep-sea sediment of the Indian Ocean.</title>
        <authorList>
            <person name="Yang L."/>
        </authorList>
    </citation>
    <scope>NUCLEOTIDE SEQUENCE</scope>
    <source>
        <strain evidence="3">HMD3159</strain>
    </source>
</reference>
<evidence type="ECO:0000259" key="2">
    <source>
        <dbReference type="Pfam" id="PF19081"/>
    </source>
</evidence>
<dbReference type="Pfam" id="PF19081">
    <property type="entry name" value="Ig_7"/>
    <property type="match status" value="1"/>
</dbReference>
<protein>
    <submittedName>
        <fullName evidence="3">Gliding motility-associated C-terminal domain-containing protein</fullName>
    </submittedName>
</protein>
<dbReference type="EMBL" id="JAMSCK010000001">
    <property type="protein sequence ID" value="MCM8567788.1"/>
    <property type="molecule type" value="Genomic_DNA"/>
</dbReference>
<dbReference type="Proteomes" id="UP001155077">
    <property type="component" value="Unassembled WGS sequence"/>
</dbReference>
<dbReference type="InterPro" id="IPR026341">
    <property type="entry name" value="T9SS_type_B"/>
</dbReference>
<dbReference type="NCBIfam" id="TIGR04131">
    <property type="entry name" value="Bac_Flav_CTERM"/>
    <property type="match status" value="1"/>
</dbReference>
<proteinExistence type="predicted"/>
<accession>A0ABT0YWE2</accession>
<feature type="domain" description="Ig-like" evidence="2">
    <location>
        <begin position="1385"/>
        <end position="1465"/>
    </location>
</feature>
<dbReference type="InterPro" id="IPR044023">
    <property type="entry name" value="Ig_7"/>
</dbReference>
<comment type="caution">
    <text evidence="3">The sequence shown here is derived from an EMBL/GenBank/DDBJ whole genome shotgun (WGS) entry which is preliminary data.</text>
</comment>
<gene>
    <name evidence="3" type="ORF">NE848_00225</name>
</gene>
<evidence type="ECO:0000313" key="3">
    <source>
        <dbReference type="EMBL" id="MCM8567788.1"/>
    </source>
</evidence>